<organism evidence="2 3">
    <name type="scientific">Agrococcus carbonis</name>
    <dbReference type="NCBI Taxonomy" id="684552"/>
    <lineage>
        <taxon>Bacteria</taxon>
        <taxon>Bacillati</taxon>
        <taxon>Actinomycetota</taxon>
        <taxon>Actinomycetes</taxon>
        <taxon>Micrococcales</taxon>
        <taxon>Microbacteriaceae</taxon>
        <taxon>Agrococcus</taxon>
    </lineage>
</organism>
<dbReference type="SUPFAM" id="SSF48371">
    <property type="entry name" value="ARM repeat"/>
    <property type="match status" value="1"/>
</dbReference>
<keyword evidence="3" id="KW-1185">Reference proteome</keyword>
<dbReference type="EMBL" id="LT629734">
    <property type="protein sequence ID" value="SDR86244.1"/>
    <property type="molecule type" value="Genomic_DNA"/>
</dbReference>
<name>A0A1H1MHC0_9MICO</name>
<feature type="transmembrane region" description="Helical" evidence="1">
    <location>
        <begin position="12"/>
        <end position="33"/>
    </location>
</feature>
<dbReference type="PANTHER" id="PTHR12697">
    <property type="entry name" value="PBS LYASE HEAT-LIKE PROTEIN"/>
    <property type="match status" value="1"/>
</dbReference>
<proteinExistence type="predicted"/>
<keyword evidence="1" id="KW-0812">Transmembrane</keyword>
<dbReference type="AlphaFoldDB" id="A0A1H1MHC0"/>
<accession>A0A1H1MHC0</accession>
<gene>
    <name evidence="2" type="ORF">SAMN04489719_0983</name>
</gene>
<dbReference type="InterPro" id="IPR004155">
    <property type="entry name" value="PBS_lyase_HEAT"/>
</dbReference>
<sequence>MMRPSDGAMQVILLITAGVVLGMLVTLVVQRIVRHRRELRRAELDQRIRPLVLTATVVEDDEVDALLEQVRTLPAAERAHVRRTVFHMLRDVTGEAADRLRAVGDAAGLVPRIFAATGHRAPSTRADAAEALGLVRPPGALDALCVLAVDPVPEVRTVAIRALGSFTEPEAIDLVVGALATESGVPGSVAASALLQQGGAASDRVRRALDDPDAGVRHGAARVAGLLQAPGAAEVLARLVDDPSEPVRLAAIRSLERLPASSAVPSLLRTALSDDPAGEAAAATLAAMPAVWAGDALAQLDAQGGAAVRRAAGLRRQDAA</sequence>
<dbReference type="PANTHER" id="PTHR12697:SF5">
    <property type="entry name" value="DEOXYHYPUSINE HYDROXYLASE"/>
    <property type="match status" value="1"/>
</dbReference>
<dbReference type="InterPro" id="IPR016024">
    <property type="entry name" value="ARM-type_fold"/>
</dbReference>
<protein>
    <submittedName>
        <fullName evidence="2">HEAT repeat</fullName>
    </submittedName>
</protein>
<dbReference type="SMART" id="SM00567">
    <property type="entry name" value="EZ_HEAT"/>
    <property type="match status" value="4"/>
</dbReference>
<evidence type="ECO:0000313" key="3">
    <source>
        <dbReference type="Proteomes" id="UP000199649"/>
    </source>
</evidence>
<evidence type="ECO:0000313" key="2">
    <source>
        <dbReference type="EMBL" id="SDR86244.1"/>
    </source>
</evidence>
<dbReference type="STRING" id="684552.SAMN04489719_0983"/>
<keyword evidence="1" id="KW-0472">Membrane</keyword>
<keyword evidence="1" id="KW-1133">Transmembrane helix</keyword>
<dbReference type="Proteomes" id="UP000199649">
    <property type="component" value="Chromosome I"/>
</dbReference>
<dbReference type="GO" id="GO:0016491">
    <property type="term" value="F:oxidoreductase activity"/>
    <property type="evidence" value="ECO:0007669"/>
    <property type="project" value="TreeGrafter"/>
</dbReference>
<dbReference type="Pfam" id="PF13646">
    <property type="entry name" value="HEAT_2"/>
    <property type="match status" value="2"/>
</dbReference>
<reference evidence="3" key="1">
    <citation type="submission" date="2016-10" db="EMBL/GenBank/DDBJ databases">
        <authorList>
            <person name="Varghese N."/>
            <person name="Submissions S."/>
        </authorList>
    </citation>
    <scope>NUCLEOTIDE SEQUENCE [LARGE SCALE GENOMIC DNA]</scope>
    <source>
        <strain evidence="3">DSM 22965</strain>
    </source>
</reference>
<evidence type="ECO:0000256" key="1">
    <source>
        <dbReference type="SAM" id="Phobius"/>
    </source>
</evidence>
<dbReference type="Gene3D" id="1.25.10.10">
    <property type="entry name" value="Leucine-rich Repeat Variant"/>
    <property type="match status" value="2"/>
</dbReference>
<dbReference type="InterPro" id="IPR011989">
    <property type="entry name" value="ARM-like"/>
</dbReference>